<gene>
    <name evidence="2" type="ORF">FO442_18110</name>
</gene>
<dbReference type="Pfam" id="PF12867">
    <property type="entry name" value="DinB_2"/>
    <property type="match status" value="1"/>
</dbReference>
<name>A0A556MGS7_9FLAO</name>
<dbReference type="OrthoDB" id="1524454at2"/>
<dbReference type="InterPro" id="IPR034660">
    <property type="entry name" value="DinB/YfiT-like"/>
</dbReference>
<dbReference type="EMBL" id="VLPL01000012">
    <property type="protein sequence ID" value="TSJ39088.1"/>
    <property type="molecule type" value="Genomic_DNA"/>
</dbReference>
<organism evidence="2 3">
    <name type="scientific">Fluviicola chungangensis</name>
    <dbReference type="NCBI Taxonomy" id="2597671"/>
    <lineage>
        <taxon>Bacteria</taxon>
        <taxon>Pseudomonadati</taxon>
        <taxon>Bacteroidota</taxon>
        <taxon>Flavobacteriia</taxon>
        <taxon>Flavobacteriales</taxon>
        <taxon>Crocinitomicaceae</taxon>
        <taxon>Fluviicola</taxon>
    </lineage>
</organism>
<keyword evidence="3" id="KW-1185">Reference proteome</keyword>
<accession>A0A556MGS7</accession>
<evidence type="ECO:0000313" key="3">
    <source>
        <dbReference type="Proteomes" id="UP000316008"/>
    </source>
</evidence>
<dbReference type="Proteomes" id="UP000316008">
    <property type="component" value="Unassembled WGS sequence"/>
</dbReference>
<dbReference type="SUPFAM" id="SSF109854">
    <property type="entry name" value="DinB/YfiT-like putative metalloenzymes"/>
    <property type="match status" value="1"/>
</dbReference>
<reference evidence="2 3" key="1">
    <citation type="submission" date="2019-07" db="EMBL/GenBank/DDBJ databases">
        <authorList>
            <person name="Huq M.A."/>
        </authorList>
    </citation>
    <scope>NUCLEOTIDE SEQUENCE [LARGE SCALE GENOMIC DNA]</scope>
    <source>
        <strain evidence="2 3">MAH-3</strain>
    </source>
</reference>
<feature type="domain" description="DinB-like" evidence="1">
    <location>
        <begin position="20"/>
        <end position="180"/>
    </location>
</feature>
<evidence type="ECO:0000259" key="1">
    <source>
        <dbReference type="Pfam" id="PF12867"/>
    </source>
</evidence>
<comment type="caution">
    <text evidence="2">The sequence shown here is derived from an EMBL/GenBank/DDBJ whole genome shotgun (WGS) entry which is preliminary data.</text>
</comment>
<proteinExistence type="predicted"/>
<evidence type="ECO:0000313" key="2">
    <source>
        <dbReference type="EMBL" id="TSJ39088.1"/>
    </source>
</evidence>
<dbReference type="Gene3D" id="1.20.120.450">
    <property type="entry name" value="dinb family like domain"/>
    <property type="match status" value="1"/>
</dbReference>
<sequence length="192" mass="22062">MTTQWVFNEVATITEKNIQHLKSKFSNYSENQLNWKPNPSTWSVAEIFAHLNAYARFYHTTLNDRIDKTRFRVPRINYTSSPLGKSAWMSMKLGNARNVKRKFNAPGEYNPSVNPALVTGEEIKTLLQGQNDFLSIIEKSVAVSLKKVKVPISISKLVRLRLGDALLFVAYHNDRHMEQALKLTKNPQFPKK</sequence>
<dbReference type="RefSeq" id="WP_144334627.1">
    <property type="nucleotide sequence ID" value="NZ_VLPL01000012.1"/>
</dbReference>
<dbReference type="InterPro" id="IPR024775">
    <property type="entry name" value="DinB-like"/>
</dbReference>
<dbReference type="AlphaFoldDB" id="A0A556MGS7"/>
<protein>
    <submittedName>
        <fullName evidence="2">DinB family protein</fullName>
    </submittedName>
</protein>